<gene>
    <name evidence="9" type="ORF">BCR42DRAFT_480968</name>
</gene>
<feature type="transmembrane region" description="Helical" evidence="7">
    <location>
        <begin position="646"/>
        <end position="669"/>
    </location>
</feature>
<feature type="transmembrane region" description="Helical" evidence="7">
    <location>
        <begin position="439"/>
        <end position="458"/>
    </location>
</feature>
<feature type="transmembrane region" description="Helical" evidence="7">
    <location>
        <begin position="690"/>
        <end position="709"/>
    </location>
</feature>
<evidence type="ECO:0000256" key="3">
    <source>
        <dbReference type="ARBA" id="ARBA00022692"/>
    </source>
</evidence>
<feature type="compositionally biased region" description="Polar residues" evidence="6">
    <location>
        <begin position="171"/>
        <end position="180"/>
    </location>
</feature>
<sequence>MKFSHSLILNAVPDWIEYYIDYDHLKKIVYKIERIRVQTQNRDTQHQLESQHLIDGRQETTGLPSTTATATARKEGVNIGGTTTYDEEEEDDDNRMFLKELDKQLDKITDFFHKKAKEILQDASTLHDQFEGFGIPLSTPDDGAPTPAGVGESDLRKLDSILCGGRDPSLSLPNQPNSIGSPHDLENVNLREQQQHDDEETRPSSSHGGRSTRRSNSISFFSRGHRLSSATTAAASSTRLSPPMRPRRRSETVQGQIQQQFWDRSHPHHQRGQPDSPTQLAANDIATFNQYYNFRARCAATFISLSELRAYVDINRTGFDKILKKWDKVTGSNLRKTYYEKMVTTADPFLPEQNQELDKAIVLVRDMYAAVFTHGDVHAATGELKLHMRDHIQFERTTVWKDLVGKERLTLDAHADEEQPGYALPWFGLFVTKSAIRRLCFLVIAVIPFAVFMSIDVFDDVPASKCLGLLLFAAIMWALEVLPIYATSYLIVLLIPTMDIVKQNGVLVDAKTASKLVFQSMFNGTIMVLLGGFAIAAALSKHGIARAFASVILARAGKKPSVVVLVNMYLAAFLSMWISNVATPVLCTTLVGPILRTLPPNSTVGPCLILGIALASCIGGLTSPISSPQNIITINIMQPNPGWGTWFAAALPIAVITVVTTWGCLLLYFRPHRVTPRLNSIRSHEVGCPNITQIFVSAVCLATIGLWCSESTLIDFWGDNGVIAAIPFVLFFGTGVLAKTDLNNFLWPVVILAQGGMALGFAVGSSGLLDIIGHRIAAGVDHLDALSIIFIFGIIVLVFATFVSHTVAALIILPIVQQVGKSLVPPHPNLLVMVTGLVSSVAMGLPISGFPNMNAFMLEDPTGKPYLTVKDFVMCGVPASIIAGVITILLGYGIISGVISG</sequence>
<evidence type="ECO:0000256" key="6">
    <source>
        <dbReference type="SAM" id="MobiDB-lite"/>
    </source>
</evidence>
<dbReference type="InterPro" id="IPR004331">
    <property type="entry name" value="SPX_dom"/>
</dbReference>
<feature type="transmembrane region" description="Helical" evidence="7">
    <location>
        <begin position="721"/>
        <end position="738"/>
    </location>
</feature>
<evidence type="ECO:0000313" key="10">
    <source>
        <dbReference type="Proteomes" id="UP000193560"/>
    </source>
</evidence>
<evidence type="ECO:0000259" key="8">
    <source>
        <dbReference type="PROSITE" id="PS51382"/>
    </source>
</evidence>
<keyword evidence="4 7" id="KW-1133">Transmembrane helix</keyword>
<dbReference type="PANTHER" id="PTHR10283">
    <property type="entry name" value="SOLUTE CARRIER FAMILY 13 MEMBER"/>
    <property type="match status" value="1"/>
</dbReference>
<feature type="compositionally biased region" description="Low complexity" evidence="6">
    <location>
        <begin position="228"/>
        <end position="242"/>
    </location>
</feature>
<evidence type="ECO:0000256" key="1">
    <source>
        <dbReference type="ARBA" id="ARBA00004141"/>
    </source>
</evidence>
<evidence type="ECO:0000256" key="7">
    <source>
        <dbReference type="SAM" id="Phobius"/>
    </source>
</evidence>
<dbReference type="GO" id="GO:0005886">
    <property type="term" value="C:plasma membrane"/>
    <property type="evidence" value="ECO:0007669"/>
    <property type="project" value="TreeGrafter"/>
</dbReference>
<dbReference type="Pfam" id="PF03105">
    <property type="entry name" value="SPX"/>
    <property type="match status" value="1"/>
</dbReference>
<reference evidence="9 10" key="1">
    <citation type="submission" date="2016-07" db="EMBL/GenBank/DDBJ databases">
        <title>Pervasive Adenine N6-methylation of Active Genes in Fungi.</title>
        <authorList>
            <consortium name="DOE Joint Genome Institute"/>
            <person name="Mondo S.J."/>
            <person name="Dannebaum R.O."/>
            <person name="Kuo R.C."/>
            <person name="Labutti K."/>
            <person name="Haridas S."/>
            <person name="Kuo A."/>
            <person name="Salamov A."/>
            <person name="Ahrendt S.R."/>
            <person name="Lipzen A."/>
            <person name="Sullivan W."/>
            <person name="Andreopoulos W.B."/>
            <person name="Clum A."/>
            <person name="Lindquist E."/>
            <person name="Daum C."/>
            <person name="Ramamoorthy G.K."/>
            <person name="Gryganskyi A."/>
            <person name="Culley D."/>
            <person name="Magnuson J.K."/>
            <person name="James T.Y."/>
            <person name="O'Malley M.A."/>
            <person name="Stajich J.E."/>
            <person name="Spatafora J.W."/>
            <person name="Visel A."/>
            <person name="Grigoriev I.V."/>
        </authorList>
    </citation>
    <scope>NUCLEOTIDE SEQUENCE [LARGE SCALE GENOMIC DNA]</scope>
    <source>
        <strain evidence="9 10">NRRL 1336</strain>
    </source>
</reference>
<dbReference type="AlphaFoldDB" id="A0A1X2IUV1"/>
<keyword evidence="3 7" id="KW-0812">Transmembrane</keyword>
<keyword evidence="10" id="KW-1185">Reference proteome</keyword>
<keyword evidence="2" id="KW-0813">Transport</keyword>
<dbReference type="PROSITE" id="PS51382">
    <property type="entry name" value="SPX"/>
    <property type="match status" value="1"/>
</dbReference>
<feature type="transmembrane region" description="Helical" evidence="7">
    <location>
        <begin position="516"/>
        <end position="539"/>
    </location>
</feature>
<proteinExistence type="predicted"/>
<dbReference type="GO" id="GO:0006797">
    <property type="term" value="P:polyphosphate metabolic process"/>
    <property type="evidence" value="ECO:0007669"/>
    <property type="project" value="TreeGrafter"/>
</dbReference>
<comment type="caution">
    <text evidence="9">The sequence shown here is derived from an EMBL/GenBank/DDBJ whole genome shotgun (WGS) entry which is preliminary data.</text>
</comment>
<accession>A0A1X2IUV1</accession>
<evidence type="ECO:0000256" key="5">
    <source>
        <dbReference type="ARBA" id="ARBA00023136"/>
    </source>
</evidence>
<dbReference type="GO" id="GO:0006817">
    <property type="term" value="P:phosphate ion transport"/>
    <property type="evidence" value="ECO:0007669"/>
    <property type="project" value="TreeGrafter"/>
</dbReference>
<feature type="domain" description="SPX" evidence="8">
    <location>
        <begin position="1"/>
        <end position="340"/>
    </location>
</feature>
<feature type="transmembrane region" description="Helical" evidence="7">
    <location>
        <begin position="568"/>
        <end position="595"/>
    </location>
</feature>
<evidence type="ECO:0000256" key="2">
    <source>
        <dbReference type="ARBA" id="ARBA00022448"/>
    </source>
</evidence>
<dbReference type="CDD" id="cd01115">
    <property type="entry name" value="SLC13_permease"/>
    <property type="match status" value="1"/>
</dbReference>
<organism evidence="9 10">
    <name type="scientific">Absidia repens</name>
    <dbReference type="NCBI Taxonomy" id="90262"/>
    <lineage>
        <taxon>Eukaryota</taxon>
        <taxon>Fungi</taxon>
        <taxon>Fungi incertae sedis</taxon>
        <taxon>Mucoromycota</taxon>
        <taxon>Mucoromycotina</taxon>
        <taxon>Mucoromycetes</taxon>
        <taxon>Mucorales</taxon>
        <taxon>Cunninghamellaceae</taxon>
        <taxon>Absidia</taxon>
    </lineage>
</organism>
<evidence type="ECO:0000313" key="9">
    <source>
        <dbReference type="EMBL" id="ORZ22589.1"/>
    </source>
</evidence>
<feature type="transmembrane region" description="Helical" evidence="7">
    <location>
        <begin position="745"/>
        <end position="768"/>
    </location>
</feature>
<feature type="compositionally biased region" description="Basic and acidic residues" evidence="6">
    <location>
        <begin position="193"/>
        <end position="202"/>
    </location>
</feature>
<name>A0A1X2IUV1_9FUNG</name>
<feature type="compositionally biased region" description="Low complexity" evidence="6">
    <location>
        <begin position="203"/>
        <end position="217"/>
    </location>
</feature>
<keyword evidence="5 7" id="KW-0472">Membrane</keyword>
<dbReference type="STRING" id="90262.A0A1X2IUV1"/>
<comment type="subcellular location">
    <subcellularLocation>
        <location evidence="1">Membrane</location>
        <topology evidence="1">Multi-pass membrane protein</topology>
    </subcellularLocation>
</comment>
<dbReference type="InterPro" id="IPR004680">
    <property type="entry name" value="Cit_transptr-like_dom"/>
</dbReference>
<feature type="region of interest" description="Disordered" evidence="6">
    <location>
        <begin position="131"/>
        <end position="279"/>
    </location>
</feature>
<dbReference type="OrthoDB" id="10260443at2759"/>
<dbReference type="Proteomes" id="UP000193560">
    <property type="component" value="Unassembled WGS sequence"/>
</dbReference>
<protein>
    <submittedName>
        <fullName evidence="9">SPX domain-domain-containing protein</fullName>
    </submittedName>
</protein>
<feature type="compositionally biased region" description="Polar residues" evidence="6">
    <location>
        <begin position="252"/>
        <end position="262"/>
    </location>
</feature>
<feature type="transmembrane region" description="Helical" evidence="7">
    <location>
        <begin position="788"/>
        <end position="816"/>
    </location>
</feature>
<feature type="transmembrane region" description="Helical" evidence="7">
    <location>
        <begin position="871"/>
        <end position="895"/>
    </location>
</feature>
<feature type="transmembrane region" description="Helical" evidence="7">
    <location>
        <begin position="828"/>
        <end position="851"/>
    </location>
</feature>
<evidence type="ECO:0000256" key="4">
    <source>
        <dbReference type="ARBA" id="ARBA00022989"/>
    </source>
</evidence>
<feature type="transmembrane region" description="Helical" evidence="7">
    <location>
        <begin position="607"/>
        <end position="626"/>
    </location>
</feature>
<dbReference type="PANTHER" id="PTHR10283:SF92">
    <property type="entry name" value="LOW-AFFINITY PHOSPHATE TRANSPORTER PHO91"/>
    <property type="match status" value="1"/>
</dbReference>
<feature type="transmembrane region" description="Helical" evidence="7">
    <location>
        <begin position="470"/>
        <end position="495"/>
    </location>
</feature>
<dbReference type="Pfam" id="PF03600">
    <property type="entry name" value="CitMHS"/>
    <property type="match status" value="1"/>
</dbReference>
<dbReference type="EMBL" id="MCGE01000004">
    <property type="protein sequence ID" value="ORZ22589.1"/>
    <property type="molecule type" value="Genomic_DNA"/>
</dbReference>
<dbReference type="GO" id="GO:0005315">
    <property type="term" value="F:phosphate transmembrane transporter activity"/>
    <property type="evidence" value="ECO:0007669"/>
    <property type="project" value="TreeGrafter"/>
</dbReference>